<evidence type="ECO:0000313" key="2">
    <source>
        <dbReference type="Proteomes" id="UP001057402"/>
    </source>
</evidence>
<accession>A0ACB9NVZ1</accession>
<gene>
    <name evidence="1" type="ORF">MLD38_024018</name>
</gene>
<dbReference type="Proteomes" id="UP001057402">
    <property type="component" value="Chromosome 7"/>
</dbReference>
<proteinExistence type="predicted"/>
<keyword evidence="2" id="KW-1185">Reference proteome</keyword>
<comment type="caution">
    <text evidence="1">The sequence shown here is derived from an EMBL/GenBank/DDBJ whole genome shotgun (WGS) entry which is preliminary data.</text>
</comment>
<reference evidence="2" key="1">
    <citation type="journal article" date="2023" name="Front. Plant Sci.">
        <title>Chromosomal-level genome assembly of Melastoma candidum provides insights into trichome evolution.</title>
        <authorList>
            <person name="Zhong Y."/>
            <person name="Wu W."/>
            <person name="Sun C."/>
            <person name="Zou P."/>
            <person name="Liu Y."/>
            <person name="Dai S."/>
            <person name="Zhou R."/>
        </authorList>
    </citation>
    <scope>NUCLEOTIDE SEQUENCE [LARGE SCALE GENOMIC DNA]</scope>
</reference>
<sequence length="463" mass="52624">MLRETILSRSFSRNDQRRLGCGAFLCCLLTALSVFILLRPYLGHIPALTLRLSPGYGHGLFAMRDESVLMRREDPTEANRGSKQDASCHLSEPVSDYCEMTGDIRVLGNLSSILIGSSQAEQMNTSQKIRPYARKPDTNAMKPIQEWSILPVVKGDREQVSPCTHNHSVPAVLFSFGGYAGNNFHAIADVIVPLFLTSRRFNQQVQFLVTNMVPWSIHRYQAIFNHLSRYEIIDIDKDRNVHCFSKAIIGLKFHEELILYPQRPPHYSMKDFREFLRTSYSLGRMTAVNLSSSPGQRPRLLIISRSKTRMFTNVLEIVALAESLGYEVTVSELTHNTTRTVQAVNSCDVMMGVHGAGLTNFLFLPDNAVLIQVVPIGGLDWHARRYFGDPARAMKVSYVEYQIKEEESSLINEYPRDHLVFRDPDELKKDRPAFTSICLEKQNVKIDVNRFRGTLARALDLLR</sequence>
<dbReference type="EMBL" id="CM042886">
    <property type="protein sequence ID" value="KAI4339031.1"/>
    <property type="molecule type" value="Genomic_DNA"/>
</dbReference>
<organism evidence="1 2">
    <name type="scientific">Melastoma candidum</name>
    <dbReference type="NCBI Taxonomy" id="119954"/>
    <lineage>
        <taxon>Eukaryota</taxon>
        <taxon>Viridiplantae</taxon>
        <taxon>Streptophyta</taxon>
        <taxon>Embryophyta</taxon>
        <taxon>Tracheophyta</taxon>
        <taxon>Spermatophyta</taxon>
        <taxon>Magnoliopsida</taxon>
        <taxon>eudicotyledons</taxon>
        <taxon>Gunneridae</taxon>
        <taxon>Pentapetalae</taxon>
        <taxon>rosids</taxon>
        <taxon>malvids</taxon>
        <taxon>Myrtales</taxon>
        <taxon>Melastomataceae</taxon>
        <taxon>Melastomatoideae</taxon>
        <taxon>Melastomateae</taxon>
        <taxon>Melastoma</taxon>
    </lineage>
</organism>
<evidence type="ECO:0000313" key="1">
    <source>
        <dbReference type="EMBL" id="KAI4339031.1"/>
    </source>
</evidence>
<protein>
    <submittedName>
        <fullName evidence="1">Uncharacterized protein</fullName>
    </submittedName>
</protein>
<name>A0ACB9NVZ1_9MYRT</name>